<dbReference type="GO" id="GO:0007160">
    <property type="term" value="P:cell-matrix adhesion"/>
    <property type="evidence" value="ECO:0007669"/>
    <property type="project" value="TreeGrafter"/>
</dbReference>
<proteinExistence type="inferred from homology"/>
<dbReference type="Gene3D" id="1.20.5.930">
    <property type="entry name" value="Bicelle-embedded integrin alpha(iib) transmembrane segment"/>
    <property type="match status" value="1"/>
</dbReference>
<dbReference type="InterPro" id="IPR018184">
    <property type="entry name" value="Integrin_alpha_C_CS"/>
</dbReference>
<evidence type="ECO:0008006" key="21">
    <source>
        <dbReference type="Google" id="ProtNLM"/>
    </source>
</evidence>
<dbReference type="InterPro" id="IPR032695">
    <property type="entry name" value="Integrin_dom_sf"/>
</dbReference>
<protein>
    <recommendedName>
        <fullName evidence="21">Integrin alpha-2 domain-containing protein</fullName>
    </recommendedName>
</protein>
<dbReference type="PROSITE" id="PS51470">
    <property type="entry name" value="FG_GAP"/>
    <property type="match status" value="4"/>
</dbReference>
<dbReference type="InterPro" id="IPR048285">
    <property type="entry name" value="Integrin_alpha_Ig-like_2"/>
</dbReference>
<feature type="repeat" description="FG-GAP" evidence="13">
    <location>
        <begin position="35"/>
        <end position="100"/>
    </location>
</feature>
<feature type="repeat" description="FG-GAP" evidence="13">
    <location>
        <begin position="294"/>
        <end position="355"/>
    </location>
</feature>
<evidence type="ECO:0000256" key="13">
    <source>
        <dbReference type="PROSITE-ProRule" id="PRU00803"/>
    </source>
</evidence>
<keyword evidence="4 14" id="KW-0732">Signal</keyword>
<dbReference type="InterPro" id="IPR000413">
    <property type="entry name" value="Integrin_alpha"/>
</dbReference>
<feature type="signal peptide" evidence="14">
    <location>
        <begin position="1"/>
        <end position="29"/>
    </location>
</feature>
<dbReference type="GO" id="GO:0005178">
    <property type="term" value="F:integrin binding"/>
    <property type="evidence" value="ECO:0007669"/>
    <property type="project" value="TreeGrafter"/>
</dbReference>
<keyword evidence="6 14" id="KW-0130">Cell adhesion</keyword>
<evidence type="ECO:0000256" key="14">
    <source>
        <dbReference type="RuleBase" id="RU003762"/>
    </source>
</evidence>
<evidence type="ECO:0000256" key="4">
    <source>
        <dbReference type="ARBA" id="ARBA00022729"/>
    </source>
</evidence>
<dbReference type="InterPro" id="IPR013649">
    <property type="entry name" value="Integrin_alpha_Ig-like_1"/>
</dbReference>
<comment type="similarity">
    <text evidence="2 14">Belongs to the integrin alpha chain family.</text>
</comment>
<evidence type="ECO:0000256" key="8">
    <source>
        <dbReference type="ARBA" id="ARBA00023037"/>
    </source>
</evidence>
<dbReference type="InterPro" id="IPR048286">
    <property type="entry name" value="Integrin_alpha_Ig-like_3"/>
</dbReference>
<dbReference type="Gene3D" id="2.60.40.1460">
    <property type="entry name" value="Integrin domains. Chain A, domain 2"/>
    <property type="match status" value="1"/>
</dbReference>
<organism evidence="19 20">
    <name type="scientific">Megalops atlanticus</name>
    <name type="common">Tarpon</name>
    <name type="synonym">Clupea gigantea</name>
    <dbReference type="NCBI Taxonomy" id="7932"/>
    <lineage>
        <taxon>Eukaryota</taxon>
        <taxon>Metazoa</taxon>
        <taxon>Chordata</taxon>
        <taxon>Craniata</taxon>
        <taxon>Vertebrata</taxon>
        <taxon>Euteleostomi</taxon>
        <taxon>Actinopterygii</taxon>
        <taxon>Neopterygii</taxon>
        <taxon>Teleostei</taxon>
        <taxon>Elopiformes</taxon>
        <taxon>Megalopidae</taxon>
        <taxon>Megalops</taxon>
    </lineage>
</organism>
<comment type="subcellular location">
    <subcellularLocation>
        <location evidence="1 14">Membrane</location>
        <topology evidence="1 14">Single-pass type I membrane protein</topology>
    </subcellularLocation>
</comment>
<reference evidence="19" key="1">
    <citation type="submission" date="2021-01" db="EMBL/GenBank/DDBJ databases">
        <authorList>
            <person name="Zahm M."/>
            <person name="Roques C."/>
            <person name="Cabau C."/>
            <person name="Klopp C."/>
            <person name="Donnadieu C."/>
            <person name="Jouanno E."/>
            <person name="Lampietro C."/>
            <person name="Louis A."/>
            <person name="Herpin A."/>
            <person name="Echchiki A."/>
            <person name="Berthelot C."/>
            <person name="Parey E."/>
            <person name="Roest-Crollius H."/>
            <person name="Braasch I."/>
            <person name="Postlethwait J."/>
            <person name="Bobe J."/>
            <person name="Montfort J."/>
            <person name="Bouchez O."/>
            <person name="Begum T."/>
            <person name="Mejri S."/>
            <person name="Adams A."/>
            <person name="Chen W.-J."/>
            <person name="Guiguen Y."/>
        </authorList>
    </citation>
    <scope>NUCLEOTIDE SEQUENCE</scope>
    <source>
        <strain evidence="19">YG-15Mar2019-1</strain>
        <tissue evidence="19">Brain</tissue>
    </source>
</reference>
<name>A0A9D3PIT5_MEGAT</name>
<dbReference type="SUPFAM" id="SSF69179">
    <property type="entry name" value="Integrin domains"/>
    <property type="match status" value="3"/>
</dbReference>
<evidence type="ECO:0000256" key="10">
    <source>
        <dbReference type="ARBA" id="ARBA00023157"/>
    </source>
</evidence>
<dbReference type="GO" id="GO:0033627">
    <property type="term" value="P:cell adhesion mediated by integrin"/>
    <property type="evidence" value="ECO:0007669"/>
    <property type="project" value="TreeGrafter"/>
</dbReference>
<evidence type="ECO:0000256" key="12">
    <source>
        <dbReference type="ARBA" id="ARBA00023180"/>
    </source>
</evidence>
<feature type="chain" id="PRO_5039762712" description="Integrin alpha-2 domain-containing protein" evidence="14">
    <location>
        <begin position="30"/>
        <end position="1053"/>
    </location>
</feature>
<dbReference type="Proteomes" id="UP001046870">
    <property type="component" value="Chromosome 19"/>
</dbReference>
<evidence type="ECO:0000256" key="5">
    <source>
        <dbReference type="ARBA" id="ARBA00022737"/>
    </source>
</evidence>
<dbReference type="InterPro" id="IPR013519">
    <property type="entry name" value="Int_alpha_beta-p"/>
</dbReference>
<evidence type="ECO:0000256" key="6">
    <source>
        <dbReference type="ARBA" id="ARBA00022889"/>
    </source>
</evidence>
<dbReference type="Gene3D" id="2.60.40.1510">
    <property type="entry name" value="ntegrin, alpha v. Chain A, domain 3"/>
    <property type="match status" value="1"/>
</dbReference>
<dbReference type="InterPro" id="IPR028994">
    <property type="entry name" value="Integrin_alpha_N"/>
</dbReference>
<feature type="repeat" description="FG-GAP" evidence="13">
    <location>
        <begin position="415"/>
        <end position="477"/>
    </location>
</feature>
<feature type="transmembrane region" description="Helical" evidence="14">
    <location>
        <begin position="994"/>
        <end position="1016"/>
    </location>
</feature>
<keyword evidence="10" id="KW-1015">Disulfide bond</keyword>
<feature type="domain" description="Integrin alpha second immunoglobulin-like" evidence="17">
    <location>
        <begin position="613"/>
        <end position="760"/>
    </location>
</feature>
<feature type="compositionally biased region" description="Basic and acidic residues" evidence="15">
    <location>
        <begin position="877"/>
        <end position="886"/>
    </location>
</feature>
<dbReference type="GO" id="GO:0008305">
    <property type="term" value="C:integrin complex"/>
    <property type="evidence" value="ECO:0007669"/>
    <property type="project" value="InterPro"/>
</dbReference>
<dbReference type="Pfam" id="PF01839">
    <property type="entry name" value="FG-GAP"/>
    <property type="match status" value="2"/>
</dbReference>
<sequence length="1053" mass="117134">MAPDRLHLLSKDFCLLLFTLFYAVQNCTGFNLDTRFPVIKQGPTEGSFFGLSVALHKQTKGANRYLLLTGAPKEKAQSSLKVNETGAVYSCPVTISPSDCNRMDLVNSATSSEIVEGMWLGVAVASQRELPEGRVLACGHRFIKVINPGPNEVWRMIGKCYVRGNDLTFDLNDDWQSWPYEDCNPNADFQEEGMCTMGISAGISPSDVYAGSPGSYLWQGNVHTTRRPLDPAQAWDYTNKVFKNLEKSYSYMGYSVAEEKKLLSLDEYTLVTGSPRDNTRGSVTLAKLEYNLLQTVVIIYGEQVGSYFGNSITVTDLNSDGWNDLIVGAPFYFDHKKEKGGAVYVFMNENGSFKNVSTLTLFGFTDSAFGMSVAAIGDVNQDGFQDFAVGAPFHGSGKVFIWMGSQWGVTEEPSQVIEGKEVGDGAFRTFGYSINGGMDMDENSYPDVLVGSLDNRIALLRSRPVLHLNKTFDVKPDIVDPSQCTSDSCVTVQVCFSYMLSNGDKNFKKNINVRYTVEADSGRRSSRLRFLDNRKDSYTGSYSMPSGKCQVLKLSMVEPLRDRVHPVIFSLNVSLHEENPDAQQTLQNLDTFPTLARSQTTTEKVEIHFQKECGMDNKCESNLQMTAAFANEHLDLYPSSQEGYQVMQFNSTVKKLALVLNVTNLPAPGRLAEDAYEAMLNMTVPPSLSYSGVRPSTIKCTMEGTLLCELGDPFKSHAEEKIQILFETSGISLYTREIQSVLQLSTLSEQKDLKPIPIVLKVEYTLQTSFSVNPHIQLTEFSGTVIGESAMNSTDDIGSPVEYTFKVDVVGEPLGTMGTLEVEFTWPFEVANGKWLLYLTEILNKGTSESHCNPPGPVEPVNPLGLVVSDTKPRRKREVDPPKPEEPELQASITLQKPRGKNVHLDCDQGTAHCVKFSCPLRNMNNSAELIVRARVWNSTMLEDYVNDRVTVRGKATLKLATDKPAIKMTSETREFVLNIDPGLRETHLYQVPLWIIIVSVLAGVLLLGLIILLLWKCGFFRRASRRELYEAKAQKAEMKIQPSENERLAEEC</sequence>
<dbReference type="Gene3D" id="2.60.40.1530">
    <property type="entry name" value="ntegrin, alpha v. Chain A, domain 4"/>
    <property type="match status" value="1"/>
</dbReference>
<dbReference type="Gene3D" id="2.130.10.130">
    <property type="entry name" value="Integrin alpha, N-terminal"/>
    <property type="match status" value="1"/>
</dbReference>
<evidence type="ECO:0000259" key="17">
    <source>
        <dbReference type="Pfam" id="PF20805"/>
    </source>
</evidence>
<keyword evidence="11 14" id="KW-0675">Receptor</keyword>
<keyword evidence="5" id="KW-0677">Repeat</keyword>
<evidence type="ECO:0000256" key="15">
    <source>
        <dbReference type="SAM" id="MobiDB-lite"/>
    </source>
</evidence>
<dbReference type="EMBL" id="JAFDVH010000019">
    <property type="protein sequence ID" value="KAG7459631.1"/>
    <property type="molecule type" value="Genomic_DNA"/>
</dbReference>
<dbReference type="FunFam" id="1.20.5.930:FF:000001">
    <property type="entry name" value="Integrin subunit alpha V"/>
    <property type="match status" value="1"/>
</dbReference>
<dbReference type="PANTHER" id="PTHR23220">
    <property type="entry name" value="INTEGRIN ALPHA"/>
    <property type="match status" value="1"/>
</dbReference>
<dbReference type="SMART" id="SM00191">
    <property type="entry name" value="Int_alpha"/>
    <property type="match status" value="4"/>
</dbReference>
<dbReference type="GO" id="GO:0098609">
    <property type="term" value="P:cell-cell adhesion"/>
    <property type="evidence" value="ECO:0007669"/>
    <property type="project" value="TreeGrafter"/>
</dbReference>
<dbReference type="SUPFAM" id="SSF69318">
    <property type="entry name" value="Integrin alpha N-terminal domain"/>
    <property type="match status" value="1"/>
</dbReference>
<dbReference type="Pfam" id="PF20806">
    <property type="entry name" value="Integrin_A_Ig_3"/>
    <property type="match status" value="1"/>
</dbReference>
<keyword evidence="9 14" id="KW-0472">Membrane</keyword>
<feature type="domain" description="Integrin alpha first immunoglubulin-like" evidence="16">
    <location>
        <begin position="462"/>
        <end position="612"/>
    </location>
</feature>
<comment type="caution">
    <text evidence="19">The sequence shown here is derived from an EMBL/GenBank/DDBJ whole genome shotgun (WGS) entry which is preliminary data.</text>
</comment>
<evidence type="ECO:0000313" key="19">
    <source>
        <dbReference type="EMBL" id="KAG7459631.1"/>
    </source>
</evidence>
<gene>
    <name evidence="19" type="ORF">MATL_G00212800</name>
</gene>
<dbReference type="GO" id="GO:0007229">
    <property type="term" value="P:integrin-mediated signaling pathway"/>
    <property type="evidence" value="ECO:0007669"/>
    <property type="project" value="UniProtKB-KW"/>
</dbReference>
<keyword evidence="8 14" id="KW-0401">Integrin</keyword>
<evidence type="ECO:0000259" key="16">
    <source>
        <dbReference type="Pfam" id="PF08441"/>
    </source>
</evidence>
<dbReference type="PANTHER" id="PTHR23220:SF89">
    <property type="entry name" value="INTEGRIN ALPHA-3"/>
    <property type="match status" value="1"/>
</dbReference>
<keyword evidence="3 14" id="KW-0812">Transmembrane</keyword>
<keyword evidence="7 14" id="KW-1133">Transmembrane helix</keyword>
<evidence type="ECO:0000256" key="11">
    <source>
        <dbReference type="ARBA" id="ARBA00023170"/>
    </source>
</evidence>
<dbReference type="AlphaFoldDB" id="A0A9D3PIT5"/>
<dbReference type="Pfam" id="PF20805">
    <property type="entry name" value="Integrin_A_Ig_2"/>
    <property type="match status" value="1"/>
</dbReference>
<evidence type="ECO:0000256" key="3">
    <source>
        <dbReference type="ARBA" id="ARBA00022692"/>
    </source>
</evidence>
<dbReference type="GO" id="GO:0050900">
    <property type="term" value="P:leukocyte migration"/>
    <property type="evidence" value="ECO:0007669"/>
    <property type="project" value="TreeGrafter"/>
</dbReference>
<feature type="region of interest" description="Disordered" evidence="15">
    <location>
        <begin position="848"/>
        <end position="890"/>
    </location>
</feature>
<dbReference type="InterPro" id="IPR013517">
    <property type="entry name" value="FG-GAP"/>
</dbReference>
<keyword evidence="20" id="KW-1185">Reference proteome</keyword>
<evidence type="ECO:0000259" key="18">
    <source>
        <dbReference type="Pfam" id="PF20806"/>
    </source>
</evidence>
<dbReference type="GO" id="GO:0009897">
    <property type="term" value="C:external side of plasma membrane"/>
    <property type="evidence" value="ECO:0007669"/>
    <property type="project" value="TreeGrafter"/>
</dbReference>
<evidence type="ECO:0000256" key="2">
    <source>
        <dbReference type="ARBA" id="ARBA00008054"/>
    </source>
</evidence>
<dbReference type="PROSITE" id="PS00242">
    <property type="entry name" value="INTEGRIN_ALPHA"/>
    <property type="match status" value="1"/>
</dbReference>
<dbReference type="Pfam" id="PF08441">
    <property type="entry name" value="Integrin_A_Ig_1"/>
    <property type="match status" value="1"/>
</dbReference>
<accession>A0A9D3PIT5</accession>
<keyword evidence="12" id="KW-0325">Glycoprotein</keyword>
<dbReference type="PRINTS" id="PR01185">
    <property type="entry name" value="INTEGRINA"/>
</dbReference>
<evidence type="ECO:0000256" key="7">
    <source>
        <dbReference type="ARBA" id="ARBA00022989"/>
    </source>
</evidence>
<evidence type="ECO:0000256" key="9">
    <source>
        <dbReference type="ARBA" id="ARBA00023136"/>
    </source>
</evidence>
<dbReference type="OrthoDB" id="5317514at2759"/>
<feature type="domain" description="Integrin alpha third immunoglobulin-like" evidence="18">
    <location>
        <begin position="775"/>
        <end position="982"/>
    </location>
</feature>
<evidence type="ECO:0000313" key="20">
    <source>
        <dbReference type="Proteomes" id="UP001046870"/>
    </source>
</evidence>
<feature type="repeat" description="FG-GAP" evidence="13">
    <location>
        <begin position="356"/>
        <end position="411"/>
    </location>
</feature>
<evidence type="ECO:0000256" key="1">
    <source>
        <dbReference type="ARBA" id="ARBA00004479"/>
    </source>
</evidence>